<evidence type="ECO:0008006" key="3">
    <source>
        <dbReference type="Google" id="ProtNLM"/>
    </source>
</evidence>
<name>A0A6A8A225_9HYPH</name>
<dbReference type="AlphaFoldDB" id="A0A6A8A225"/>
<sequence length="142" mass="16599">MDETKPLLFRLGIPKPVSCKVLEGEGALGRTRQCTTDRGTIDQRIVTFEENRKLRYRMIASTVWCRDWVRHLEDEFTLTPLEDGRTKVERMTEFRAAGWLWPVRQIGLLLALAQAHRYAARNWQRLSEARKNAEIQERKCAA</sequence>
<dbReference type="EMBL" id="WIXI01000022">
    <property type="protein sequence ID" value="MQY44753.1"/>
    <property type="molecule type" value="Genomic_DNA"/>
</dbReference>
<evidence type="ECO:0000313" key="1">
    <source>
        <dbReference type="EMBL" id="MQY44753.1"/>
    </source>
</evidence>
<gene>
    <name evidence="1" type="ORF">GAO09_01520</name>
</gene>
<dbReference type="InterPro" id="IPR023393">
    <property type="entry name" value="START-like_dom_sf"/>
</dbReference>
<dbReference type="Gene3D" id="3.30.530.20">
    <property type="match status" value="1"/>
</dbReference>
<evidence type="ECO:0000313" key="2">
    <source>
        <dbReference type="Proteomes" id="UP000435138"/>
    </source>
</evidence>
<dbReference type="SUPFAM" id="SSF55961">
    <property type="entry name" value="Bet v1-like"/>
    <property type="match status" value="1"/>
</dbReference>
<comment type="caution">
    <text evidence="1">The sequence shown here is derived from an EMBL/GenBank/DDBJ whole genome shotgun (WGS) entry which is preliminary data.</text>
</comment>
<proteinExistence type="predicted"/>
<reference evidence="1 2" key="1">
    <citation type="submission" date="2019-11" db="EMBL/GenBank/DDBJ databases">
        <title>Genome analysis of Rhizobacterium cereale a novel genus and species isolated from maize roots in North Spain.</title>
        <authorList>
            <person name="Menendez E."/>
            <person name="Flores-Felix J.D."/>
            <person name="Ramirez-Bahena M.-H."/>
            <person name="Igual J.M."/>
            <person name="Garcia-Fraile P."/>
            <person name="Peix A."/>
            <person name="Velazquez E."/>
        </authorList>
    </citation>
    <scope>NUCLEOTIDE SEQUENCE [LARGE SCALE GENOMIC DNA]</scope>
    <source>
        <strain evidence="1 2">RZME27</strain>
    </source>
</reference>
<dbReference type="Proteomes" id="UP000435138">
    <property type="component" value="Unassembled WGS sequence"/>
</dbReference>
<accession>A0A6A8A225</accession>
<protein>
    <recommendedName>
        <fullName evidence="3">Polyketide cyclase / dehydrase and lipid transport</fullName>
    </recommendedName>
</protein>
<keyword evidence="2" id="KW-1185">Reference proteome</keyword>
<organism evidence="1 2">
    <name type="scientific">Endobacterium cereale</name>
    <dbReference type="NCBI Taxonomy" id="2663029"/>
    <lineage>
        <taxon>Bacteria</taxon>
        <taxon>Pseudomonadati</taxon>
        <taxon>Pseudomonadota</taxon>
        <taxon>Alphaproteobacteria</taxon>
        <taxon>Hyphomicrobiales</taxon>
        <taxon>Rhizobiaceae</taxon>
        <taxon>Endobacterium</taxon>
    </lineage>
</organism>